<sequence length="363" mass="40943">MDHGIHLECLPPHTTNILQPLDVLTLSKMKRSWRELLSNHYKETNAETLTKQKFALLISNLFKNHLLSAHCSSGFSKAGVYPFDKRATSKEKLLQSATTSESNTSLFQSNTTDKIEDKTSSNTNVVNLRRSSSYLSLLLNNNSLSTNNNIVTNSSINIYKAPAEIDTSIDPAMVCTSTTNISTPTTFSILTDTMKVLHSQFDEPAFPGKIGYYNIYYEDVIISVLESIYMQSAPSPNVIQFDMNSPSNQNFSSQFLRTLLFISLLFLDNNNPSNREQEKKNLGANAQSSLRTITNLNTSDRSVLDAITMAINNHMKPTIIATNKRKKQIDRPFGESLTSVDAYIKIKNKENIRKKNRQRKIIW</sequence>
<comment type="caution">
    <text evidence="1">The sequence shown here is derived from an EMBL/GenBank/DDBJ whole genome shotgun (WGS) entry which is preliminary data.</text>
</comment>
<reference evidence="1" key="1">
    <citation type="submission" date="2021-02" db="EMBL/GenBank/DDBJ databases">
        <authorList>
            <person name="Nowell W R."/>
        </authorList>
    </citation>
    <scope>NUCLEOTIDE SEQUENCE</scope>
</reference>
<organism evidence="1 2">
    <name type="scientific">Rotaria sordida</name>
    <dbReference type="NCBI Taxonomy" id="392033"/>
    <lineage>
        <taxon>Eukaryota</taxon>
        <taxon>Metazoa</taxon>
        <taxon>Spiralia</taxon>
        <taxon>Gnathifera</taxon>
        <taxon>Rotifera</taxon>
        <taxon>Eurotatoria</taxon>
        <taxon>Bdelloidea</taxon>
        <taxon>Philodinida</taxon>
        <taxon>Philodinidae</taxon>
        <taxon>Rotaria</taxon>
    </lineage>
</organism>
<dbReference type="AlphaFoldDB" id="A0A815D1V8"/>
<accession>A0A815D1V8</accession>
<protein>
    <recommendedName>
        <fullName evidence="3">DDE-1 domain-containing protein</fullName>
    </recommendedName>
</protein>
<evidence type="ECO:0000313" key="1">
    <source>
        <dbReference type="EMBL" id="CAF1291684.1"/>
    </source>
</evidence>
<dbReference type="Proteomes" id="UP000663864">
    <property type="component" value="Unassembled WGS sequence"/>
</dbReference>
<proteinExistence type="predicted"/>
<name>A0A815D1V8_9BILA</name>
<dbReference type="EMBL" id="CAJNOT010002177">
    <property type="protein sequence ID" value="CAF1291684.1"/>
    <property type="molecule type" value="Genomic_DNA"/>
</dbReference>
<evidence type="ECO:0008006" key="3">
    <source>
        <dbReference type="Google" id="ProtNLM"/>
    </source>
</evidence>
<evidence type="ECO:0000313" key="2">
    <source>
        <dbReference type="Proteomes" id="UP000663864"/>
    </source>
</evidence>
<gene>
    <name evidence="1" type="ORF">ZHD862_LOCUS27485</name>
</gene>